<feature type="compositionally biased region" description="Basic and acidic residues" evidence="1">
    <location>
        <begin position="97"/>
        <end position="116"/>
    </location>
</feature>
<keyword evidence="3" id="KW-1185">Reference proteome</keyword>
<dbReference type="EMBL" id="CAXAMM010034169">
    <property type="protein sequence ID" value="CAK9072392.1"/>
    <property type="molecule type" value="Genomic_DNA"/>
</dbReference>
<reference evidence="2 3" key="1">
    <citation type="submission" date="2024-02" db="EMBL/GenBank/DDBJ databases">
        <authorList>
            <person name="Chen Y."/>
            <person name="Shah S."/>
            <person name="Dougan E. K."/>
            <person name="Thang M."/>
            <person name="Chan C."/>
        </authorList>
    </citation>
    <scope>NUCLEOTIDE SEQUENCE [LARGE SCALE GENOMIC DNA]</scope>
</reference>
<evidence type="ECO:0000313" key="2">
    <source>
        <dbReference type="EMBL" id="CAK9072392.1"/>
    </source>
</evidence>
<accession>A0ABP0PBK9</accession>
<keyword evidence="2" id="KW-0645">Protease</keyword>
<feature type="non-terminal residue" evidence="2">
    <location>
        <position position="200"/>
    </location>
</feature>
<dbReference type="GO" id="GO:0006508">
    <property type="term" value="P:proteolysis"/>
    <property type="evidence" value="ECO:0007669"/>
    <property type="project" value="UniProtKB-KW"/>
</dbReference>
<comment type="caution">
    <text evidence="2">The sequence shown here is derived from an EMBL/GenBank/DDBJ whole genome shotgun (WGS) entry which is preliminary data.</text>
</comment>
<protein>
    <submittedName>
        <fullName evidence="2">Pro-apoptotic serine protease NMA111</fullName>
    </submittedName>
</protein>
<evidence type="ECO:0000313" key="3">
    <source>
        <dbReference type="Proteomes" id="UP001642464"/>
    </source>
</evidence>
<name>A0ABP0PBK9_9DINO</name>
<feature type="compositionally biased region" description="Polar residues" evidence="1">
    <location>
        <begin position="118"/>
        <end position="127"/>
    </location>
</feature>
<sequence>MAEEEFRGVCREALIANLNSTQRVCLEDLQGEICAMELSEEVKERILQEEQRSLLSGSHGLEVVNRLHVAPFPPDTLGDQTPLVGGALRPMRTPEQSLKRSPERRTRATDRRRGGDESLTSWSDSSQGLPLAPAASLLPAPSAAHQMPVPGGDLPSVLLLEGFRIPNLNQAFHFNQQIFVCGHPTYWDRERSYFLYFHQQ</sequence>
<gene>
    <name evidence="2" type="ORF">SCF082_LOCUS35614</name>
</gene>
<organism evidence="2 3">
    <name type="scientific">Durusdinium trenchii</name>
    <dbReference type="NCBI Taxonomy" id="1381693"/>
    <lineage>
        <taxon>Eukaryota</taxon>
        <taxon>Sar</taxon>
        <taxon>Alveolata</taxon>
        <taxon>Dinophyceae</taxon>
        <taxon>Suessiales</taxon>
        <taxon>Symbiodiniaceae</taxon>
        <taxon>Durusdinium</taxon>
    </lineage>
</organism>
<keyword evidence="2" id="KW-0378">Hydrolase</keyword>
<dbReference type="Proteomes" id="UP001642464">
    <property type="component" value="Unassembled WGS sequence"/>
</dbReference>
<feature type="region of interest" description="Disordered" evidence="1">
    <location>
        <begin position="74"/>
        <end position="127"/>
    </location>
</feature>
<proteinExistence type="predicted"/>
<dbReference type="GO" id="GO:0008233">
    <property type="term" value="F:peptidase activity"/>
    <property type="evidence" value="ECO:0007669"/>
    <property type="project" value="UniProtKB-KW"/>
</dbReference>
<evidence type="ECO:0000256" key="1">
    <source>
        <dbReference type="SAM" id="MobiDB-lite"/>
    </source>
</evidence>